<evidence type="ECO:0000313" key="3">
    <source>
        <dbReference type="EMBL" id="SVB82642.1"/>
    </source>
</evidence>
<organism evidence="3">
    <name type="scientific">marine metagenome</name>
    <dbReference type="NCBI Taxonomy" id="408172"/>
    <lineage>
        <taxon>unclassified sequences</taxon>
        <taxon>metagenomes</taxon>
        <taxon>ecological metagenomes</taxon>
    </lineage>
</organism>
<dbReference type="PROSITE" id="PS00189">
    <property type="entry name" value="LIPOYL"/>
    <property type="match status" value="1"/>
</dbReference>
<dbReference type="InterPro" id="IPR000089">
    <property type="entry name" value="Biotin_lipoyl"/>
</dbReference>
<dbReference type="Gene3D" id="2.40.50.100">
    <property type="match status" value="1"/>
</dbReference>
<dbReference type="PANTHER" id="PTHR46438">
    <property type="entry name" value="ALPHA/BETA-HYDROLASES SUPERFAMILY PROTEIN"/>
    <property type="match status" value="1"/>
</dbReference>
<dbReference type="PANTHER" id="PTHR46438:SF11">
    <property type="entry name" value="LIPASE-RELATED"/>
    <property type="match status" value="1"/>
</dbReference>
<name>A0A382H620_9ZZZZ</name>
<dbReference type="CDD" id="cd06849">
    <property type="entry name" value="lipoyl_domain"/>
    <property type="match status" value="1"/>
</dbReference>
<protein>
    <recommendedName>
        <fullName evidence="2">Lipoyl-binding domain-containing protein</fullName>
    </recommendedName>
</protein>
<dbReference type="PROSITE" id="PS50968">
    <property type="entry name" value="BIOTINYL_LIPOYL"/>
    <property type="match status" value="1"/>
</dbReference>
<reference evidence="3" key="1">
    <citation type="submission" date="2018-05" db="EMBL/GenBank/DDBJ databases">
        <authorList>
            <person name="Lanie J.A."/>
            <person name="Ng W.-L."/>
            <person name="Kazmierczak K.M."/>
            <person name="Andrzejewski T.M."/>
            <person name="Davidsen T.M."/>
            <person name="Wayne K.J."/>
            <person name="Tettelin H."/>
            <person name="Glass J.I."/>
            <person name="Rusch D."/>
            <person name="Podicherti R."/>
            <person name="Tsui H.-C.T."/>
            <person name="Winkler M.E."/>
        </authorList>
    </citation>
    <scope>NUCLEOTIDE SEQUENCE</scope>
</reference>
<dbReference type="InterPro" id="IPR000073">
    <property type="entry name" value="AB_hydrolase_1"/>
</dbReference>
<gene>
    <name evidence="3" type="ORF">METZ01_LOCUS235496</name>
</gene>
<proteinExistence type="predicted"/>
<keyword evidence="1" id="KW-0450">Lipoyl</keyword>
<evidence type="ECO:0000259" key="2">
    <source>
        <dbReference type="PROSITE" id="PS50968"/>
    </source>
</evidence>
<feature type="non-terminal residue" evidence="3">
    <location>
        <position position="303"/>
    </location>
</feature>
<dbReference type="AlphaFoldDB" id="A0A382H620"/>
<dbReference type="Gene3D" id="3.40.50.1820">
    <property type="entry name" value="alpha/beta hydrolase"/>
    <property type="match status" value="1"/>
</dbReference>
<accession>A0A382H620</accession>
<dbReference type="SUPFAM" id="SSF53474">
    <property type="entry name" value="alpha/beta-Hydrolases"/>
    <property type="match status" value="1"/>
</dbReference>
<dbReference type="NCBIfam" id="NF011457">
    <property type="entry name" value="PRK14875.1"/>
    <property type="match status" value="1"/>
</dbReference>
<dbReference type="Pfam" id="PF00364">
    <property type="entry name" value="Biotin_lipoyl"/>
    <property type="match status" value="1"/>
</dbReference>
<dbReference type="PRINTS" id="PR00111">
    <property type="entry name" value="ABHYDROLASE"/>
</dbReference>
<dbReference type="InterPro" id="IPR003016">
    <property type="entry name" value="2-oxoA_DH_lipoyl-BS"/>
</dbReference>
<dbReference type="EMBL" id="UINC01059342">
    <property type="protein sequence ID" value="SVB82642.1"/>
    <property type="molecule type" value="Genomic_DNA"/>
</dbReference>
<feature type="domain" description="Lipoyl-binding" evidence="2">
    <location>
        <begin position="1"/>
        <end position="64"/>
    </location>
</feature>
<sequence length="303" mass="31490">MKEGTVAAWLMDEGDDISSGDEVMDVETEKISSAVEVSESGILRRLVADEGQTLSVGALLGVLADADVSDADIDAFITEFQANYVPPADDEEDEGAATQTVDVGGRAIRYLLRGEGGVPVILVHGFGGDLNNWLFNHEALAAKRAVYALDLPGHGASAKDVGGGGVADLAAIVHDFMTALSIGTAHLVGHSLGGAISLKLSLDHPGKVASLTLIGSAGLGSEIDGDYLAGFISAERRKDLKPHVEKLFSDPALVTRQLINDLLAFKRIDGVQASLEMINAAFAPGGSQALVLRDKIGDLAVPV</sequence>
<dbReference type="SUPFAM" id="SSF51230">
    <property type="entry name" value="Single hybrid motif"/>
    <property type="match status" value="1"/>
</dbReference>
<dbReference type="InterPro" id="IPR011053">
    <property type="entry name" value="Single_hybrid_motif"/>
</dbReference>
<evidence type="ECO:0000256" key="1">
    <source>
        <dbReference type="ARBA" id="ARBA00022823"/>
    </source>
</evidence>
<dbReference type="InterPro" id="IPR029058">
    <property type="entry name" value="AB_hydrolase_fold"/>
</dbReference>
<dbReference type="Pfam" id="PF00561">
    <property type="entry name" value="Abhydrolase_1"/>
    <property type="match status" value="1"/>
</dbReference>